<dbReference type="SUPFAM" id="SSF158221">
    <property type="entry name" value="YnzC-like"/>
    <property type="match status" value="1"/>
</dbReference>
<accession>A0A391NWX6</accession>
<evidence type="ECO:0000313" key="4">
    <source>
        <dbReference type="Proteomes" id="UP000265643"/>
    </source>
</evidence>
<dbReference type="InterPro" id="IPR009242">
    <property type="entry name" value="DUF896"/>
</dbReference>
<dbReference type="EMBL" id="BHGK01000001">
    <property type="protein sequence ID" value="GCA65581.1"/>
    <property type="molecule type" value="Genomic_DNA"/>
</dbReference>
<keyword evidence="4" id="KW-1185">Reference proteome</keyword>
<dbReference type="Proteomes" id="UP000265643">
    <property type="component" value="Unassembled WGS sequence"/>
</dbReference>
<dbReference type="Gene3D" id="1.10.287.540">
    <property type="entry name" value="Helix hairpin bin"/>
    <property type="match status" value="1"/>
</dbReference>
<dbReference type="PANTHER" id="PTHR37300:SF1">
    <property type="entry name" value="UPF0291 PROTEIN YNZC"/>
    <property type="match status" value="1"/>
</dbReference>
<gene>
    <name evidence="3" type="ORF">KGMB01110_00170</name>
</gene>
<organism evidence="3 4">
    <name type="scientific">Mediterraneibacter butyricigenes</name>
    <dbReference type="NCBI Taxonomy" id="2316025"/>
    <lineage>
        <taxon>Bacteria</taxon>
        <taxon>Bacillati</taxon>
        <taxon>Bacillota</taxon>
        <taxon>Clostridia</taxon>
        <taxon>Lachnospirales</taxon>
        <taxon>Lachnospiraceae</taxon>
        <taxon>Mediterraneibacter</taxon>
    </lineage>
</organism>
<proteinExistence type="inferred from homology"/>
<reference evidence="4" key="1">
    <citation type="submission" date="2018-09" db="EMBL/GenBank/DDBJ databases">
        <title>Draft Genome Sequence of Mediterraneibacter sp. KCTC 15684.</title>
        <authorList>
            <person name="Kim J.S."/>
            <person name="Han K.I."/>
            <person name="Suh M.K."/>
            <person name="Lee K.C."/>
            <person name="Eom M.K."/>
            <person name="Lee J.H."/>
            <person name="Park S.H."/>
            <person name="Kang S.W."/>
            <person name="Park J.E."/>
            <person name="Oh B.S."/>
            <person name="Yu S.Y."/>
            <person name="Choi S.H."/>
            <person name="Lee D.H."/>
            <person name="Yoon H."/>
            <person name="Kim B."/>
            <person name="Yang S.J."/>
            <person name="Lee J.S."/>
        </authorList>
    </citation>
    <scope>NUCLEOTIDE SEQUENCE [LARGE SCALE GENOMIC DNA]</scope>
    <source>
        <strain evidence="4">KCTC 15684</strain>
    </source>
</reference>
<dbReference type="RefSeq" id="WP_117602248.1">
    <property type="nucleotide sequence ID" value="NZ_BHGK01000001.1"/>
</dbReference>
<evidence type="ECO:0000256" key="2">
    <source>
        <dbReference type="HAMAP-Rule" id="MF_01103"/>
    </source>
</evidence>
<comment type="similarity">
    <text evidence="2">Belongs to the UPF0291 family.</text>
</comment>
<evidence type="ECO:0000313" key="3">
    <source>
        <dbReference type="EMBL" id="GCA65581.1"/>
    </source>
</evidence>
<name>A0A391NWX6_9FIRM</name>
<dbReference type="Pfam" id="PF05979">
    <property type="entry name" value="DUF896"/>
    <property type="match status" value="1"/>
</dbReference>
<keyword evidence="1 2" id="KW-0963">Cytoplasm</keyword>
<dbReference type="GO" id="GO:0005737">
    <property type="term" value="C:cytoplasm"/>
    <property type="evidence" value="ECO:0007669"/>
    <property type="project" value="UniProtKB-SubCell"/>
</dbReference>
<evidence type="ECO:0000256" key="1">
    <source>
        <dbReference type="ARBA" id="ARBA00022490"/>
    </source>
</evidence>
<comment type="subcellular location">
    <subcellularLocation>
        <location evidence="2">Cytoplasm</location>
    </subcellularLocation>
</comment>
<dbReference type="AlphaFoldDB" id="A0A391NWX6"/>
<dbReference type="PANTHER" id="PTHR37300">
    <property type="entry name" value="UPF0291 PROTEIN CBO2609/CLC_2481"/>
    <property type="match status" value="1"/>
</dbReference>
<protein>
    <recommendedName>
        <fullName evidence="2">UPF0291 protein KGMB01110_00170</fullName>
    </recommendedName>
</protein>
<comment type="caution">
    <text evidence="3">The sequence shown here is derived from an EMBL/GenBank/DDBJ whole genome shotgun (WGS) entry which is preliminary data.</text>
</comment>
<dbReference type="HAMAP" id="MF_01103">
    <property type="entry name" value="UPF0291"/>
    <property type="match status" value="1"/>
</dbReference>
<sequence>MNEQKIARINELYRKSKAEGLTDTEKMEQKILRQEYLDSVRRNLRSQLNQIDIEEKDGSITNLGAKYGTKKGH</sequence>